<organism evidence="2 3">
    <name type="scientific">Streptomyces mobaraensis</name>
    <name type="common">Streptoverticillium mobaraense</name>
    <dbReference type="NCBI Taxonomy" id="35621"/>
    <lineage>
        <taxon>Bacteria</taxon>
        <taxon>Bacillati</taxon>
        <taxon>Actinomycetota</taxon>
        <taxon>Actinomycetes</taxon>
        <taxon>Kitasatosporales</taxon>
        <taxon>Streptomycetaceae</taxon>
        <taxon>Streptomyces</taxon>
    </lineage>
</organism>
<accession>A0A5N5WFV6</accession>
<dbReference type="PANTHER" id="PTHR37946:SF1">
    <property type="entry name" value="SLL1969 PROTEIN"/>
    <property type="match status" value="1"/>
</dbReference>
<dbReference type="Gene3D" id="3.40.50.1820">
    <property type="entry name" value="alpha/beta hydrolase"/>
    <property type="match status" value="1"/>
</dbReference>
<dbReference type="InterPro" id="IPR029058">
    <property type="entry name" value="AB_hydrolase_fold"/>
</dbReference>
<keyword evidence="3" id="KW-1185">Reference proteome</keyword>
<dbReference type="AlphaFoldDB" id="A0A5N5WFV6"/>
<proteinExistence type="predicted"/>
<reference evidence="2 3" key="1">
    <citation type="journal article" date="2019" name="Microb. Cell Fact.">
        <title>Exploring novel herbicidin analogues by transcriptional regulator overexpression and MS/MS molecular networking.</title>
        <authorList>
            <person name="Shi Y."/>
            <person name="Gu R."/>
            <person name="Li Y."/>
            <person name="Wang X."/>
            <person name="Ren W."/>
            <person name="Li X."/>
            <person name="Wang L."/>
            <person name="Xie Y."/>
            <person name="Hong B."/>
        </authorList>
    </citation>
    <scope>NUCLEOTIDE SEQUENCE [LARGE SCALE GENOMIC DNA]</scope>
    <source>
        <strain evidence="2 3">US-43</strain>
    </source>
</reference>
<gene>
    <name evidence="2" type="ORF">FRZ00_00860</name>
</gene>
<dbReference type="InterPro" id="IPR055803">
    <property type="entry name" value="DUF7379"/>
</dbReference>
<protein>
    <submittedName>
        <fullName evidence="2">Alpha/beta fold hydrolase</fullName>
    </submittedName>
</protein>
<dbReference type="Proteomes" id="UP000327000">
    <property type="component" value="Unassembled WGS sequence"/>
</dbReference>
<evidence type="ECO:0000313" key="2">
    <source>
        <dbReference type="EMBL" id="KAB7852788.1"/>
    </source>
</evidence>
<dbReference type="Pfam" id="PF24096">
    <property type="entry name" value="DUF7379"/>
    <property type="match status" value="1"/>
</dbReference>
<feature type="domain" description="DUF7379" evidence="1">
    <location>
        <begin position="101"/>
        <end position="196"/>
    </location>
</feature>
<name>A0A5N5WFV6_STRMB</name>
<dbReference type="RefSeq" id="WP_152262134.1">
    <property type="nucleotide sequence ID" value="NZ_VOKX01000001.1"/>
</dbReference>
<evidence type="ECO:0000313" key="3">
    <source>
        <dbReference type="Proteomes" id="UP000327000"/>
    </source>
</evidence>
<dbReference type="PANTHER" id="PTHR37946">
    <property type="entry name" value="SLL1969 PROTEIN"/>
    <property type="match status" value="1"/>
</dbReference>
<dbReference type="EMBL" id="VOKX01000001">
    <property type="protein sequence ID" value="KAB7852788.1"/>
    <property type="molecule type" value="Genomic_DNA"/>
</dbReference>
<evidence type="ECO:0000259" key="1">
    <source>
        <dbReference type="Pfam" id="PF24096"/>
    </source>
</evidence>
<dbReference type="SUPFAM" id="SSF53474">
    <property type="entry name" value="alpha/beta-Hydrolases"/>
    <property type="match status" value="1"/>
</dbReference>
<comment type="caution">
    <text evidence="2">The sequence shown here is derived from an EMBL/GenBank/DDBJ whole genome shotgun (WGS) entry which is preliminary data.</text>
</comment>
<sequence>MGALPALSLVSGALVPGASPSTGSGTTRPSAALVRSTALELVILACHTLLYPTGVTQERRPPPLATPVAPEGIGNDRVPVLLLHGFADNRSVFVLLRRSLLRHGWRHVASLNHSLLTRDIRTAAAALSRYVEEFRARTGAARIDVVGHSLGGLVARYHVQRLGGDALVRRVVTLGTPHGGTLVAPPMSAHPLVRQMRPGSALLRELTAPAPGCRTRFVAFWSDLDQVMVPVETARLDHPDLVVRNIRVSGVGHLALPVHPTVLAGIRQALASRDESDDDAGRVSVA</sequence>
<dbReference type="GO" id="GO:0016787">
    <property type="term" value="F:hydrolase activity"/>
    <property type="evidence" value="ECO:0007669"/>
    <property type="project" value="UniProtKB-KW"/>
</dbReference>
<keyword evidence="2" id="KW-0378">Hydrolase</keyword>
<dbReference type="OrthoDB" id="8871309at2"/>